<keyword evidence="1" id="KW-0812">Transmembrane</keyword>
<sequence>MVLVSVGLLTVPFLENVNKFQNPFHHPIATIVFLVGTIVALGLGIVATLPIGKTLTLGLF</sequence>
<dbReference type="GO" id="GO:0016020">
    <property type="term" value="C:membrane"/>
    <property type="evidence" value="ECO:0007669"/>
    <property type="project" value="InterPro"/>
</dbReference>
<name>A0A6A4NTI4_LUPAL</name>
<dbReference type="EMBL" id="WOCE01000018">
    <property type="protein sequence ID" value="KAE9594025.1"/>
    <property type="molecule type" value="Genomic_DNA"/>
</dbReference>
<evidence type="ECO:0000256" key="1">
    <source>
        <dbReference type="SAM" id="Phobius"/>
    </source>
</evidence>
<protein>
    <submittedName>
        <fullName evidence="2">Putative cytochrome b/b6</fullName>
    </submittedName>
</protein>
<dbReference type="AlphaFoldDB" id="A0A6A4NTI4"/>
<keyword evidence="3" id="KW-1185">Reference proteome</keyword>
<proteinExistence type="predicted"/>
<gene>
    <name evidence="2" type="ORF">Lalb_Chr18g0049331</name>
</gene>
<comment type="caution">
    <text evidence="2">The sequence shown here is derived from an EMBL/GenBank/DDBJ whole genome shotgun (WGS) entry which is preliminary data.</text>
</comment>
<keyword evidence="1" id="KW-0472">Membrane</keyword>
<evidence type="ECO:0000313" key="3">
    <source>
        <dbReference type="Proteomes" id="UP000447434"/>
    </source>
</evidence>
<dbReference type="Gene3D" id="1.10.287.980">
    <property type="entry name" value="plastocyanin oxidoreductase"/>
    <property type="match status" value="1"/>
</dbReference>
<reference evidence="3" key="1">
    <citation type="journal article" date="2020" name="Nat. Commun.">
        <title>Genome sequence of the cluster root forming white lupin.</title>
        <authorList>
            <person name="Hufnagel B."/>
            <person name="Marques A."/>
            <person name="Soriano A."/>
            <person name="Marques L."/>
            <person name="Divol F."/>
            <person name="Doumas P."/>
            <person name="Sallet E."/>
            <person name="Mancinotti D."/>
            <person name="Carrere S."/>
            <person name="Marande W."/>
            <person name="Arribat S."/>
            <person name="Keller J."/>
            <person name="Huneau C."/>
            <person name="Blein T."/>
            <person name="Aime D."/>
            <person name="Laguerre M."/>
            <person name="Taylor J."/>
            <person name="Schubert V."/>
            <person name="Nelson M."/>
            <person name="Geu-Flores F."/>
            <person name="Crespi M."/>
            <person name="Gallardo-Guerrero K."/>
            <person name="Delaux P.-M."/>
            <person name="Salse J."/>
            <person name="Berges H."/>
            <person name="Guyot R."/>
            <person name="Gouzy J."/>
            <person name="Peret B."/>
        </authorList>
    </citation>
    <scope>NUCLEOTIDE SEQUENCE [LARGE SCALE GENOMIC DNA]</scope>
    <source>
        <strain evidence="3">cv. Amiga</strain>
    </source>
</reference>
<dbReference type="GO" id="GO:0016491">
    <property type="term" value="F:oxidoreductase activity"/>
    <property type="evidence" value="ECO:0007669"/>
    <property type="project" value="InterPro"/>
</dbReference>
<organism evidence="2 3">
    <name type="scientific">Lupinus albus</name>
    <name type="common">White lupine</name>
    <name type="synonym">Lupinus termis</name>
    <dbReference type="NCBI Taxonomy" id="3870"/>
    <lineage>
        <taxon>Eukaryota</taxon>
        <taxon>Viridiplantae</taxon>
        <taxon>Streptophyta</taxon>
        <taxon>Embryophyta</taxon>
        <taxon>Tracheophyta</taxon>
        <taxon>Spermatophyta</taxon>
        <taxon>Magnoliopsida</taxon>
        <taxon>eudicotyledons</taxon>
        <taxon>Gunneridae</taxon>
        <taxon>Pentapetalae</taxon>
        <taxon>rosids</taxon>
        <taxon>fabids</taxon>
        <taxon>Fabales</taxon>
        <taxon>Fabaceae</taxon>
        <taxon>Papilionoideae</taxon>
        <taxon>50 kb inversion clade</taxon>
        <taxon>genistoids sensu lato</taxon>
        <taxon>core genistoids</taxon>
        <taxon>Genisteae</taxon>
        <taxon>Lupinus</taxon>
    </lineage>
</organism>
<dbReference type="InterPro" id="IPR036150">
    <property type="entry name" value="Cyt_b/b6_C_sf"/>
</dbReference>
<accession>A0A6A4NTI4</accession>
<feature type="transmembrane region" description="Helical" evidence="1">
    <location>
        <begin position="29"/>
        <end position="51"/>
    </location>
</feature>
<dbReference type="OrthoDB" id="244at2759"/>
<dbReference type="SUPFAM" id="SSF81648">
    <property type="entry name" value="a domain/subunit of cytochrome bc1 complex (Ubiquinol-cytochrome c reductase)"/>
    <property type="match status" value="1"/>
</dbReference>
<keyword evidence="1" id="KW-1133">Transmembrane helix</keyword>
<dbReference type="GO" id="GO:0009055">
    <property type="term" value="F:electron transfer activity"/>
    <property type="evidence" value="ECO:0007669"/>
    <property type="project" value="InterPro"/>
</dbReference>
<evidence type="ECO:0000313" key="2">
    <source>
        <dbReference type="EMBL" id="KAE9594025.1"/>
    </source>
</evidence>
<dbReference type="Proteomes" id="UP000447434">
    <property type="component" value="Chromosome 18"/>
</dbReference>